<keyword evidence="4" id="KW-1185">Reference proteome</keyword>
<dbReference type="eggNOG" id="COG5184">
    <property type="taxonomic scope" value="Bacteria"/>
</dbReference>
<evidence type="ECO:0000256" key="1">
    <source>
        <dbReference type="SAM" id="MobiDB-lite"/>
    </source>
</evidence>
<feature type="region of interest" description="Disordered" evidence="1">
    <location>
        <begin position="574"/>
        <end position="767"/>
    </location>
</feature>
<dbReference type="InterPro" id="IPR013783">
    <property type="entry name" value="Ig-like_fold"/>
</dbReference>
<dbReference type="PATRIC" id="fig|1278073.3.peg.4195"/>
<dbReference type="RefSeq" id="WP_015349682.1">
    <property type="nucleotide sequence ID" value="NC_020126.1"/>
</dbReference>
<sequence>MRRWSLSFLVVMLSLLGTAPAFAQQAVNPESLVLSRGRDVQALVVQGTPAEGLGLSHTLGWFYYDALVERGYVDRGNPDDPTDDVLIDSDGNGLPDFHEDLYNLNPARGYIGQGPRCTPERLFTHQRAAGGNLQLREPDLLTGSCSSAPSYSANAGPRRWPTAEPGYPARPGGAVVGQPMESATDLVTPGGYLVDSAIPDQVDTYFGDRGVFPHIPNLLEPQDPLNLGMGFGQILLLSTDDDGSRCPEDSYAPECLAPRMAQAGEGEPPLMGPIWDREGSDDGIPDYKASAFDPWGRLIPGQDPHAPINESDRRVAMGHVDGQREIVFFLVTYSDQQRHGPATDTCFLPAPVGGGRLQCELWGHGDINVFFSKTALNLDLYQLPGNVVASVDPSQTWLQDGAYVRLRRPEMGAVFIAETNPLEAVSLGQKTPHMLILKPAANTDSWVMGWEDLNGGGTRAFNNTVFVIHGVGERPTNSYIERNEPNPAAEWQPVLVEGSVQDRQGDGSIPTGSMEFLVDGVVTTTVPLDATGRAITELSFGVGEYAVATRYVPDSNVHAASESFAVTQVVEPLVDGGEDAGPVDGGEDAGEVDAGEVDAGEPDAGPVDSGSDAGEVDAGEPDAGEPDAGEPDAGEPDAGEPDAGEPDAGSDAGEPDAGEPDAGPDAGEPDAGEPDAGSDAGEPDAGEPDAGAVDSGSDAGQVDAGSDAGEADAGDTDAGSDAGSTDAGDPDAGAPTEDGGADPGEGVTGPRDLKVTGWGCSSTDAGGSSLMLLSLWLGLSLLRSRRRAHR</sequence>
<protein>
    <recommendedName>
        <fullName evidence="5">Bacterial Ig-like domain-containing protein</fullName>
    </recommendedName>
</protein>
<accession>L7UCY1</accession>
<dbReference type="OrthoDB" id="5380604at2"/>
<dbReference type="Proteomes" id="UP000011131">
    <property type="component" value="Chromosome"/>
</dbReference>
<evidence type="ECO:0000313" key="3">
    <source>
        <dbReference type="EMBL" id="AGC45422.1"/>
    </source>
</evidence>
<evidence type="ECO:0008006" key="5">
    <source>
        <dbReference type="Google" id="ProtNLM"/>
    </source>
</evidence>
<feature type="compositionally biased region" description="Acidic residues" evidence="1">
    <location>
        <begin position="585"/>
        <end position="601"/>
    </location>
</feature>
<feature type="compositionally biased region" description="Acidic residues" evidence="1">
    <location>
        <begin position="614"/>
        <end position="645"/>
    </location>
</feature>
<keyword evidence="2" id="KW-0732">Signal</keyword>
<reference evidence="3 4" key="1">
    <citation type="journal article" date="2013" name="Genome Announc.">
        <title>Complete genome sequence of Myxococcus stipitatus strain DSM 14675, a fruiting myxobacterium.</title>
        <authorList>
            <person name="Huntley S."/>
            <person name="Kneip S."/>
            <person name="Treuner-Lange A."/>
            <person name="Sogaard-Andersen L."/>
        </authorList>
    </citation>
    <scope>NUCLEOTIDE SEQUENCE [LARGE SCALE GENOMIC DNA]</scope>
    <source>
        <strain evidence="4">DSM 14675 / JCM 12634 / Mx s8</strain>
    </source>
</reference>
<organism evidence="3 4">
    <name type="scientific">Myxococcus stipitatus (strain DSM 14675 / JCM 12634 / Mx s8)</name>
    <dbReference type="NCBI Taxonomy" id="1278073"/>
    <lineage>
        <taxon>Bacteria</taxon>
        <taxon>Pseudomonadati</taxon>
        <taxon>Myxococcota</taxon>
        <taxon>Myxococcia</taxon>
        <taxon>Myxococcales</taxon>
        <taxon>Cystobacterineae</taxon>
        <taxon>Myxococcaceae</taxon>
        <taxon>Myxococcus</taxon>
    </lineage>
</organism>
<dbReference type="KEGG" id="msd:MYSTI_04122"/>
<feature type="compositionally biased region" description="Low complexity" evidence="1">
    <location>
        <begin position="716"/>
        <end position="738"/>
    </location>
</feature>
<dbReference type="STRING" id="1278073.MYSTI_04122"/>
<dbReference type="eggNOG" id="COG3419">
    <property type="taxonomic scope" value="Bacteria"/>
</dbReference>
<name>L7UCY1_MYXSD</name>
<feature type="chain" id="PRO_5003983688" description="Bacterial Ig-like domain-containing protein" evidence="2">
    <location>
        <begin position="24"/>
        <end position="790"/>
    </location>
</feature>
<dbReference type="Gene3D" id="2.60.40.10">
    <property type="entry name" value="Immunoglobulins"/>
    <property type="match status" value="1"/>
</dbReference>
<dbReference type="AlphaFoldDB" id="L7UCY1"/>
<evidence type="ECO:0000313" key="4">
    <source>
        <dbReference type="Proteomes" id="UP000011131"/>
    </source>
</evidence>
<feature type="signal peptide" evidence="2">
    <location>
        <begin position="1"/>
        <end position="23"/>
    </location>
</feature>
<dbReference type="EMBL" id="CP004025">
    <property type="protein sequence ID" value="AGC45422.1"/>
    <property type="molecule type" value="Genomic_DNA"/>
</dbReference>
<gene>
    <name evidence="3" type="ordered locus">MYSTI_04122</name>
</gene>
<evidence type="ECO:0000256" key="2">
    <source>
        <dbReference type="SAM" id="SignalP"/>
    </source>
</evidence>
<proteinExistence type="predicted"/>
<dbReference type="HOGENOM" id="CLU_355205_0_0_7"/>